<proteinExistence type="predicted"/>
<evidence type="ECO:0000259" key="4">
    <source>
        <dbReference type="PROSITE" id="PS50987"/>
    </source>
</evidence>
<evidence type="ECO:0000313" key="6">
    <source>
        <dbReference type="Proteomes" id="UP000010793"/>
    </source>
</evidence>
<sequence length="106" mass="12210">MKNYKKDASVFKAFCDENRLQILDMLKEGEICACKILEKLNIVQSTLSHHMKILLDAKIVNGRKDGKWTHYSINKQGFEDAKKILNSYGENLNKSKTSKKIKCKCD</sequence>
<evidence type="ECO:0000256" key="1">
    <source>
        <dbReference type="ARBA" id="ARBA00023015"/>
    </source>
</evidence>
<dbReference type="SMART" id="SM00418">
    <property type="entry name" value="HTH_ARSR"/>
    <property type="match status" value="1"/>
</dbReference>
<dbReference type="InterPro" id="IPR011991">
    <property type="entry name" value="ArsR-like_HTH"/>
</dbReference>
<keyword evidence="2" id="KW-0238">DNA-binding</keyword>
<evidence type="ECO:0000256" key="2">
    <source>
        <dbReference type="ARBA" id="ARBA00023125"/>
    </source>
</evidence>
<dbReference type="SUPFAM" id="SSF46785">
    <property type="entry name" value="Winged helix' DNA-binding domain"/>
    <property type="match status" value="1"/>
</dbReference>
<keyword evidence="6" id="KW-1185">Reference proteome</keyword>
<dbReference type="GO" id="GO:0003700">
    <property type="term" value="F:DNA-binding transcription factor activity"/>
    <property type="evidence" value="ECO:0007669"/>
    <property type="project" value="InterPro"/>
</dbReference>
<dbReference type="Pfam" id="PF01022">
    <property type="entry name" value="HTH_5"/>
    <property type="match status" value="1"/>
</dbReference>
<dbReference type="PROSITE" id="PS50987">
    <property type="entry name" value="HTH_ARSR_2"/>
    <property type="match status" value="1"/>
</dbReference>
<evidence type="ECO:0000256" key="3">
    <source>
        <dbReference type="ARBA" id="ARBA00023163"/>
    </source>
</evidence>
<dbReference type="NCBIfam" id="NF033788">
    <property type="entry name" value="HTH_metalloreg"/>
    <property type="match status" value="1"/>
</dbReference>
<dbReference type="CDD" id="cd00090">
    <property type="entry name" value="HTH_ARSR"/>
    <property type="match status" value="1"/>
</dbReference>
<dbReference type="EMBL" id="CP002873">
    <property type="protein sequence ID" value="AGA65662.1"/>
    <property type="molecule type" value="Genomic_DNA"/>
</dbReference>
<dbReference type="InterPro" id="IPR051081">
    <property type="entry name" value="HTH_MetalResp_TranReg"/>
</dbReference>
<keyword evidence="3" id="KW-0804">Transcription</keyword>
<keyword evidence="1" id="KW-0805">Transcription regulation</keyword>
<dbReference type="AlphaFoldDB" id="A0A3B6VM61"/>
<feature type="domain" description="HTH arsR-type" evidence="4">
    <location>
        <begin position="1"/>
        <end position="93"/>
    </location>
</feature>
<dbReference type="RefSeq" id="WP_014932886.1">
    <property type="nucleotide sequence ID" value="NC_019908.1"/>
</dbReference>
<reference evidence="5 6" key="1">
    <citation type="journal article" date="2013" name="Genome Announc.">
        <title>Complete Genome Sequence of the Porcine Strain Brachyspira pilosicoli P43/6/78(T.).</title>
        <authorList>
            <person name="Lin C."/>
            <person name="den Bakker H.C."/>
            <person name="Suzuki H."/>
            <person name="Lefebure T."/>
            <person name="Ponnala L."/>
            <person name="Sun Q."/>
            <person name="Stanhope M.J."/>
            <person name="Wiedmann M."/>
            <person name="Duhamel G.E."/>
        </authorList>
    </citation>
    <scope>NUCLEOTIDE SEQUENCE [LARGE SCALE GENOMIC DNA]</scope>
    <source>
        <strain evidence="5 6">P43/6/78</strain>
    </source>
</reference>
<evidence type="ECO:0000313" key="5">
    <source>
        <dbReference type="EMBL" id="AGA65662.1"/>
    </source>
</evidence>
<dbReference type="InterPro" id="IPR001845">
    <property type="entry name" value="HTH_ArsR_DNA-bd_dom"/>
</dbReference>
<dbReference type="InterPro" id="IPR036388">
    <property type="entry name" value="WH-like_DNA-bd_sf"/>
</dbReference>
<dbReference type="PANTHER" id="PTHR33154:SF33">
    <property type="entry name" value="TRANSCRIPTIONAL REPRESSOR SDPR"/>
    <property type="match status" value="1"/>
</dbReference>
<dbReference type="PRINTS" id="PR00778">
    <property type="entry name" value="HTHARSR"/>
</dbReference>
<dbReference type="Proteomes" id="UP000010793">
    <property type="component" value="Chromosome"/>
</dbReference>
<dbReference type="Gene3D" id="1.10.10.10">
    <property type="entry name" value="Winged helix-like DNA-binding domain superfamily/Winged helix DNA-binding domain"/>
    <property type="match status" value="1"/>
</dbReference>
<dbReference type="GO" id="GO:0003677">
    <property type="term" value="F:DNA binding"/>
    <property type="evidence" value="ECO:0007669"/>
    <property type="project" value="UniProtKB-KW"/>
</dbReference>
<gene>
    <name evidence="5" type="ORF">BPP43_01620</name>
</gene>
<organism evidence="5 6">
    <name type="scientific">Brachyspira pilosicoli P43/6/78</name>
    <dbReference type="NCBI Taxonomy" id="1042417"/>
    <lineage>
        <taxon>Bacteria</taxon>
        <taxon>Pseudomonadati</taxon>
        <taxon>Spirochaetota</taxon>
        <taxon>Spirochaetia</taxon>
        <taxon>Brachyspirales</taxon>
        <taxon>Brachyspiraceae</taxon>
        <taxon>Brachyspira</taxon>
    </lineage>
</organism>
<name>A0A3B6VM61_BRAPL</name>
<accession>A0A3B6VM61</accession>
<protein>
    <submittedName>
        <fullName evidence="5">Arsenical resistance operon repressor</fullName>
    </submittedName>
</protein>
<dbReference type="KEGG" id="bpip:BPP43_01620"/>
<dbReference type="PANTHER" id="PTHR33154">
    <property type="entry name" value="TRANSCRIPTIONAL REGULATOR, ARSR FAMILY"/>
    <property type="match status" value="1"/>
</dbReference>
<dbReference type="InterPro" id="IPR036390">
    <property type="entry name" value="WH_DNA-bd_sf"/>
</dbReference>